<sequence>MTHVSPRQQPHLATSAQMLYSRMATSRYELRSRKTKQVPRLGRKETPAVTAPSAVEQNVVPTPVVQPVASREATPLPMSPRPLGSWEHVSSHPQTACSSKCSDTNTSSSLSSVPRSSQDQVSNNLVNHILPPNPPSSPSTSIKDSARSEIEDSDTSVFAIHPLDEPNEDLSPEQLEAVSQAIDNLTEEQRDSFIHRSADPSSNTITETSKDKGKGVDPHNHWGNAGIPADELDSDTQETLMRDTKASKSKTKLKRKGSPSKEKEHRKHSKAKEREHRKKSKKSKKIKEKKASEKKRVTHEVSFAPTDNSDGISNQSVAFGTPVKVPRPLKTLVAHTLMTI</sequence>
<comment type="caution">
    <text evidence="2">The sequence shown here is derived from an EMBL/GenBank/DDBJ whole genome shotgun (WGS) entry which is preliminary data.</text>
</comment>
<reference evidence="2" key="1">
    <citation type="submission" date="2022-07" db="EMBL/GenBank/DDBJ databases">
        <title>Genome Sequence of Leucocoprinus birnbaumii.</title>
        <authorList>
            <person name="Buettner E."/>
        </authorList>
    </citation>
    <scope>NUCLEOTIDE SEQUENCE</scope>
    <source>
        <strain evidence="2">VT141</strain>
    </source>
</reference>
<feature type="compositionally biased region" description="Basic residues" evidence="1">
    <location>
        <begin position="247"/>
        <end position="288"/>
    </location>
</feature>
<feature type="compositionally biased region" description="Basic and acidic residues" evidence="1">
    <location>
        <begin position="187"/>
        <end position="198"/>
    </location>
</feature>
<proteinExistence type="predicted"/>
<feature type="region of interest" description="Disordered" evidence="1">
    <location>
        <begin position="24"/>
        <end position="314"/>
    </location>
</feature>
<dbReference type="EMBL" id="JANIEX010000714">
    <property type="protein sequence ID" value="KAJ3563885.1"/>
    <property type="molecule type" value="Genomic_DNA"/>
</dbReference>
<dbReference type="AlphaFoldDB" id="A0AAD5YNW0"/>
<keyword evidence="3" id="KW-1185">Reference proteome</keyword>
<evidence type="ECO:0000313" key="3">
    <source>
        <dbReference type="Proteomes" id="UP001213000"/>
    </source>
</evidence>
<evidence type="ECO:0000313" key="2">
    <source>
        <dbReference type="EMBL" id="KAJ3563885.1"/>
    </source>
</evidence>
<accession>A0AAD5YNW0</accession>
<dbReference type="Proteomes" id="UP001213000">
    <property type="component" value="Unassembled WGS sequence"/>
</dbReference>
<feature type="compositionally biased region" description="Basic and acidic residues" evidence="1">
    <location>
        <begin position="289"/>
        <end position="299"/>
    </location>
</feature>
<protein>
    <submittedName>
        <fullName evidence="2">Uncharacterized protein</fullName>
    </submittedName>
</protein>
<organism evidence="2 3">
    <name type="scientific">Leucocoprinus birnbaumii</name>
    <dbReference type="NCBI Taxonomy" id="56174"/>
    <lineage>
        <taxon>Eukaryota</taxon>
        <taxon>Fungi</taxon>
        <taxon>Dikarya</taxon>
        <taxon>Basidiomycota</taxon>
        <taxon>Agaricomycotina</taxon>
        <taxon>Agaricomycetes</taxon>
        <taxon>Agaricomycetidae</taxon>
        <taxon>Agaricales</taxon>
        <taxon>Agaricineae</taxon>
        <taxon>Agaricaceae</taxon>
        <taxon>Leucocoprinus</taxon>
    </lineage>
</organism>
<evidence type="ECO:0000256" key="1">
    <source>
        <dbReference type="SAM" id="MobiDB-lite"/>
    </source>
</evidence>
<feature type="compositionally biased region" description="Basic and acidic residues" evidence="1">
    <location>
        <begin position="208"/>
        <end position="220"/>
    </location>
</feature>
<gene>
    <name evidence="2" type="ORF">NP233_g8650</name>
</gene>
<feature type="compositionally biased region" description="Polar residues" evidence="1">
    <location>
        <begin position="305"/>
        <end position="314"/>
    </location>
</feature>
<feature type="compositionally biased region" description="Low complexity" evidence="1">
    <location>
        <begin position="98"/>
        <end position="117"/>
    </location>
</feature>
<name>A0AAD5YNW0_9AGAR</name>
<feature type="compositionally biased region" description="Low complexity" evidence="1">
    <location>
        <begin position="59"/>
        <end position="68"/>
    </location>
</feature>